<dbReference type="EMBL" id="NBYX01000007">
    <property type="protein sequence ID" value="ORT85242.1"/>
    <property type="molecule type" value="Genomic_DNA"/>
</dbReference>
<dbReference type="AlphaFoldDB" id="A0A1X1PH08"/>
<name>A0A1X1PH08_9BURK</name>
<proteinExistence type="predicted"/>
<gene>
    <name evidence="1" type="ORF">B7G54_15560</name>
</gene>
<reference evidence="1 2" key="1">
    <citation type="submission" date="2017-04" db="EMBL/GenBank/DDBJ databases">
        <title>Burkholderia puraquae sp. nov., a novel Burkholderia cepacia complex species from hospital setting samples.</title>
        <authorList>
            <person name="Martina P."/>
            <person name="Leguizamon M."/>
            <person name="Prieto C."/>
            <person name="Sousa S."/>
            <person name="Montanaro P."/>
            <person name="Draghi W."/>
            <person name="Staembler M."/>
            <person name="Bettiol M."/>
            <person name="Figoli C."/>
            <person name="Palau J."/>
            <person name="Alvarez F."/>
            <person name="Benetti S."/>
            <person name="Anchat E."/>
            <person name="Vescina C."/>
            <person name="Ferreras J."/>
            <person name="Lasch P."/>
            <person name="Lagares A."/>
            <person name="Zorreguieta A."/>
            <person name="Yantorno O."/>
            <person name="Bosch A."/>
        </authorList>
    </citation>
    <scope>NUCLEOTIDE SEQUENCE [LARGE SCALE GENOMIC DNA]</scope>
    <source>
        <strain evidence="1 2">CAMPA 1040</strain>
    </source>
</reference>
<protein>
    <submittedName>
        <fullName evidence="1">Uncharacterized protein</fullName>
    </submittedName>
</protein>
<accession>A0A1X1PH08</accession>
<sequence>MRTGVRACRLLRDRHGTTVPDCAATRTEGFMSSKLDHCMVAILAVDGASPVDHLLARSA</sequence>
<organism evidence="1 2">
    <name type="scientific">Burkholderia puraquae</name>
    <dbReference type="NCBI Taxonomy" id="1904757"/>
    <lineage>
        <taxon>Bacteria</taxon>
        <taxon>Pseudomonadati</taxon>
        <taxon>Pseudomonadota</taxon>
        <taxon>Betaproteobacteria</taxon>
        <taxon>Burkholderiales</taxon>
        <taxon>Burkholderiaceae</taxon>
        <taxon>Burkholderia</taxon>
        <taxon>Burkholderia cepacia complex</taxon>
    </lineage>
</organism>
<keyword evidence="2" id="KW-1185">Reference proteome</keyword>
<comment type="caution">
    <text evidence="1">The sequence shown here is derived from an EMBL/GenBank/DDBJ whole genome shotgun (WGS) entry which is preliminary data.</text>
</comment>
<evidence type="ECO:0000313" key="2">
    <source>
        <dbReference type="Proteomes" id="UP000193146"/>
    </source>
</evidence>
<evidence type="ECO:0000313" key="1">
    <source>
        <dbReference type="EMBL" id="ORT85242.1"/>
    </source>
</evidence>
<dbReference type="Proteomes" id="UP000193146">
    <property type="component" value="Unassembled WGS sequence"/>
</dbReference>